<dbReference type="Proteomes" id="UP000031390">
    <property type="component" value="Unassembled WGS sequence"/>
</dbReference>
<dbReference type="AlphaFoldDB" id="A0A0C1GX68"/>
<dbReference type="PATRIC" id="fig|1056807.3.peg.615"/>
<accession>A0A0C1GX68</accession>
<evidence type="ECO:0008006" key="5">
    <source>
        <dbReference type="Google" id="ProtNLM"/>
    </source>
</evidence>
<name>A0A0C1GX68_9NEIS</name>
<evidence type="ECO:0000256" key="2">
    <source>
        <dbReference type="SAM" id="SignalP"/>
    </source>
</evidence>
<proteinExistence type="predicted"/>
<comment type="caution">
    <text evidence="3">The sequence shown here is derived from an EMBL/GenBank/DDBJ whole genome shotgun (WGS) entry which is preliminary data.</text>
</comment>
<evidence type="ECO:0000313" key="3">
    <source>
        <dbReference type="EMBL" id="KIC10820.1"/>
    </source>
</evidence>
<evidence type="ECO:0000313" key="4">
    <source>
        <dbReference type="Proteomes" id="UP000031390"/>
    </source>
</evidence>
<organism evidence="3 4">
    <name type="scientific">Morococcus cerebrosus</name>
    <dbReference type="NCBI Taxonomy" id="1056807"/>
    <lineage>
        <taxon>Bacteria</taxon>
        <taxon>Pseudomonadati</taxon>
        <taxon>Pseudomonadota</taxon>
        <taxon>Betaproteobacteria</taxon>
        <taxon>Neisseriales</taxon>
        <taxon>Neisseriaceae</taxon>
        <taxon>Morococcus</taxon>
    </lineage>
</organism>
<reference evidence="3 4" key="1">
    <citation type="submission" date="2014-12" db="EMBL/GenBank/DDBJ databases">
        <title>Genome sequence of Morococcus cerebrosus.</title>
        <authorList>
            <person name="Shin S.-K."/>
            <person name="Yi H."/>
        </authorList>
    </citation>
    <scope>NUCLEOTIDE SEQUENCE [LARGE SCALE GENOMIC DNA]</scope>
    <source>
        <strain evidence="3 4">CIP 81.93</strain>
    </source>
</reference>
<gene>
    <name evidence="3" type="ORF">MCC93_06400</name>
</gene>
<sequence length="74" mass="7895">MMNKLLITTLAALTLAACSSTWSGAKDDASRNWDKTENAAERGWDKTKAAVKKGGNAVGRGMTHVGEKIEEATE</sequence>
<keyword evidence="2" id="KW-0732">Signal</keyword>
<dbReference type="EMBL" id="JUFZ01000026">
    <property type="protein sequence ID" value="KIC10820.1"/>
    <property type="molecule type" value="Genomic_DNA"/>
</dbReference>
<feature type="compositionally biased region" description="Basic and acidic residues" evidence="1">
    <location>
        <begin position="65"/>
        <end position="74"/>
    </location>
</feature>
<feature type="signal peptide" evidence="2">
    <location>
        <begin position="1"/>
        <end position="25"/>
    </location>
</feature>
<evidence type="ECO:0000256" key="1">
    <source>
        <dbReference type="SAM" id="MobiDB-lite"/>
    </source>
</evidence>
<protein>
    <recommendedName>
        <fullName evidence="5">Lipoprotein</fullName>
    </recommendedName>
</protein>
<dbReference type="Gene3D" id="1.10.287.700">
    <property type="entry name" value="Helix hairpin bin"/>
    <property type="match status" value="1"/>
</dbReference>
<feature type="region of interest" description="Disordered" evidence="1">
    <location>
        <begin position="52"/>
        <end position="74"/>
    </location>
</feature>
<dbReference type="PROSITE" id="PS51257">
    <property type="entry name" value="PROKAR_LIPOPROTEIN"/>
    <property type="match status" value="1"/>
</dbReference>
<feature type="chain" id="PRO_5002132906" description="Lipoprotein" evidence="2">
    <location>
        <begin position="26"/>
        <end position="74"/>
    </location>
</feature>